<evidence type="ECO:0000256" key="10">
    <source>
        <dbReference type="PIRNR" id="PIRNR000774"/>
    </source>
</evidence>
<keyword evidence="4 10" id="KW-0808">Transferase</keyword>
<dbReference type="NCBIfam" id="NF009118">
    <property type="entry name" value="PRK12469.1"/>
    <property type="match status" value="1"/>
</dbReference>
<feature type="region of interest" description="Disordered" evidence="11">
    <location>
        <begin position="113"/>
        <end position="136"/>
    </location>
</feature>
<dbReference type="PROSITE" id="PS00718">
    <property type="entry name" value="SIGMA54_2"/>
    <property type="match status" value="1"/>
</dbReference>
<evidence type="ECO:0000259" key="13">
    <source>
        <dbReference type="Pfam" id="PF04963"/>
    </source>
</evidence>
<evidence type="ECO:0000256" key="8">
    <source>
        <dbReference type="ARBA" id="ARBA00023125"/>
    </source>
</evidence>
<keyword evidence="15" id="KW-1185">Reference proteome</keyword>
<gene>
    <name evidence="14" type="ORF">V6U78_08030</name>
</gene>
<feature type="domain" description="RNA polymerase sigma factor 54 core-binding" evidence="13">
    <location>
        <begin position="137"/>
        <end position="332"/>
    </location>
</feature>
<dbReference type="PANTHER" id="PTHR32248">
    <property type="entry name" value="RNA POLYMERASE SIGMA-54 FACTOR"/>
    <property type="match status" value="1"/>
</dbReference>
<dbReference type="Pfam" id="PF00309">
    <property type="entry name" value="Sigma54_AID"/>
    <property type="match status" value="1"/>
</dbReference>
<organism evidence="14 15">
    <name type="scientific">Marinospirillum alkalitolerans</name>
    <dbReference type="NCBI Taxonomy" id="3123374"/>
    <lineage>
        <taxon>Bacteria</taxon>
        <taxon>Pseudomonadati</taxon>
        <taxon>Pseudomonadota</taxon>
        <taxon>Gammaproteobacteria</taxon>
        <taxon>Oceanospirillales</taxon>
        <taxon>Oceanospirillaceae</taxon>
        <taxon>Marinospirillum</taxon>
    </lineage>
</organism>
<reference evidence="14 15" key="1">
    <citation type="submission" date="2024-02" db="EMBL/GenBank/DDBJ databases">
        <title>Marinospirillum sp. MEB 164 isolated from Lonar lake sediment.</title>
        <authorList>
            <person name="Joshi A."/>
            <person name="Thite S."/>
        </authorList>
    </citation>
    <scope>NUCLEOTIDE SEQUENCE [LARGE SCALE GENOMIC DNA]</scope>
    <source>
        <strain evidence="14 15">MEB164</strain>
    </source>
</reference>
<evidence type="ECO:0000256" key="3">
    <source>
        <dbReference type="ARBA" id="ARBA00022478"/>
    </source>
</evidence>
<evidence type="ECO:0000256" key="4">
    <source>
        <dbReference type="ARBA" id="ARBA00022679"/>
    </source>
</evidence>
<evidence type="ECO:0000313" key="14">
    <source>
        <dbReference type="EMBL" id="MFK7160981.1"/>
    </source>
</evidence>
<evidence type="ECO:0000256" key="6">
    <source>
        <dbReference type="ARBA" id="ARBA00023015"/>
    </source>
</evidence>
<protein>
    <recommendedName>
        <fullName evidence="2 10">RNA polymerase sigma-54 factor</fullName>
    </recommendedName>
</protein>
<name>A0ABW8PXG0_9GAMM</name>
<evidence type="ECO:0000256" key="5">
    <source>
        <dbReference type="ARBA" id="ARBA00022695"/>
    </source>
</evidence>
<evidence type="ECO:0000256" key="7">
    <source>
        <dbReference type="ARBA" id="ARBA00023082"/>
    </source>
</evidence>
<evidence type="ECO:0000256" key="1">
    <source>
        <dbReference type="ARBA" id="ARBA00008798"/>
    </source>
</evidence>
<dbReference type="InterPro" id="IPR007046">
    <property type="entry name" value="RNA_pol_sigma_54_core-bd"/>
</dbReference>
<keyword evidence="6 10" id="KW-0805">Transcription regulation</keyword>
<evidence type="ECO:0000313" key="15">
    <source>
        <dbReference type="Proteomes" id="UP001621714"/>
    </source>
</evidence>
<dbReference type="PANTHER" id="PTHR32248:SF4">
    <property type="entry name" value="RNA POLYMERASE SIGMA-54 FACTOR"/>
    <property type="match status" value="1"/>
</dbReference>
<sequence>MSMKPSLGLNLSQSLVITPQLQQAIYLLQLSTLDLQQEIQQALESNPLLELEEQELDDTPAASSPLEDTASHHQDSASDESSREREVDHAAQDDWQETSIPQELEIDTVWDDIYTPESSGSSSAQMEEDREDYASDSQALSLQDHLLWQLNLNVHHEPDRLIGEALIDSINSDGYLLEDLAALTEALKIQEPDLLGDLELEDVQAVLKLIQHFDPTGVGARDLRECLLLQLEQLPSDTPWRSAALRLTDQYLEVLANRDYRFLQRRLRLNSEAELQQVIQLIQSLHPRPGSRIESEPAAYVIPDLLVTRTELGWRVELNPESQPKLRIQSRYSDLIRRADHSETNVYLKEHLKEAQWLIKSLQSRSETLLKVGSKIVERQQEFFEHGEEYMKPMILADIAQAIDMHESTISRATTQKYMHTPKGIFELKYFFSSHVATAQGGEASSTAIRAMLKKLINNEPPKKPLSDNKLAELLAEAGIQIARRTIAKYREAMNIPPSSERKRLG</sequence>
<feature type="compositionally biased region" description="Polar residues" evidence="11">
    <location>
        <begin position="116"/>
        <end position="125"/>
    </location>
</feature>
<dbReference type="PROSITE" id="PS00717">
    <property type="entry name" value="SIGMA54_1"/>
    <property type="match status" value="1"/>
</dbReference>
<comment type="caution">
    <text evidence="14">The sequence shown here is derived from an EMBL/GenBank/DDBJ whole genome shotgun (WGS) entry which is preliminary data.</text>
</comment>
<comment type="function">
    <text evidence="10">Sigma factors are initiation factors that promote the attachment of RNA polymerase to specific initiation sites and are then released.</text>
</comment>
<dbReference type="EMBL" id="JBANFI010000004">
    <property type="protein sequence ID" value="MFK7160981.1"/>
    <property type="molecule type" value="Genomic_DNA"/>
</dbReference>
<feature type="domain" description="RNA polymerase sigma factor 54 DNA-binding" evidence="12">
    <location>
        <begin position="347"/>
        <end position="504"/>
    </location>
</feature>
<keyword evidence="8 10" id="KW-0238">DNA-binding</keyword>
<dbReference type="NCBIfam" id="TIGR02395">
    <property type="entry name" value="rpoN_sigma"/>
    <property type="match status" value="1"/>
</dbReference>
<accession>A0ABW8PXG0</accession>
<dbReference type="Pfam" id="PF04963">
    <property type="entry name" value="Sigma54_CBD"/>
    <property type="match status" value="1"/>
</dbReference>
<keyword evidence="5 10" id="KW-0548">Nucleotidyltransferase</keyword>
<proteinExistence type="inferred from homology"/>
<evidence type="ECO:0000256" key="2">
    <source>
        <dbReference type="ARBA" id="ARBA00019942"/>
    </source>
</evidence>
<keyword evidence="3 10" id="KW-0240">DNA-directed RNA polymerase</keyword>
<dbReference type="Pfam" id="PF04552">
    <property type="entry name" value="Sigma54_DBD"/>
    <property type="match status" value="1"/>
</dbReference>
<dbReference type="NCBIfam" id="NF004595">
    <property type="entry name" value="PRK05932.1-2"/>
    <property type="match status" value="1"/>
</dbReference>
<dbReference type="PROSITE" id="PS50044">
    <property type="entry name" value="SIGMA54_3"/>
    <property type="match status" value="1"/>
</dbReference>
<dbReference type="InterPro" id="IPR000394">
    <property type="entry name" value="RNA_pol_sigma_54"/>
</dbReference>
<dbReference type="InterPro" id="IPR038709">
    <property type="entry name" value="RpoN_core-bd_sf"/>
</dbReference>
<dbReference type="PIRSF" id="PIRSF000774">
    <property type="entry name" value="RpoN"/>
    <property type="match status" value="1"/>
</dbReference>
<dbReference type="InterPro" id="IPR007634">
    <property type="entry name" value="RNA_pol_sigma_54_DNA-bd"/>
</dbReference>
<dbReference type="GO" id="GO:0003899">
    <property type="term" value="F:DNA-directed RNA polymerase activity"/>
    <property type="evidence" value="ECO:0007669"/>
    <property type="project" value="UniProtKB-EC"/>
</dbReference>
<dbReference type="Gene3D" id="1.10.10.1330">
    <property type="entry name" value="RNA polymerase sigma-54 factor, core-binding domain"/>
    <property type="match status" value="1"/>
</dbReference>
<evidence type="ECO:0000256" key="9">
    <source>
        <dbReference type="ARBA" id="ARBA00023163"/>
    </source>
</evidence>
<evidence type="ECO:0000256" key="11">
    <source>
        <dbReference type="SAM" id="MobiDB-lite"/>
    </source>
</evidence>
<dbReference type="Proteomes" id="UP001621714">
    <property type="component" value="Unassembled WGS sequence"/>
</dbReference>
<dbReference type="Gene3D" id="1.10.10.60">
    <property type="entry name" value="Homeodomain-like"/>
    <property type="match status" value="1"/>
</dbReference>
<feature type="region of interest" description="Disordered" evidence="11">
    <location>
        <begin position="55"/>
        <end position="101"/>
    </location>
</feature>
<feature type="compositionally biased region" description="Basic and acidic residues" evidence="11">
    <location>
        <begin position="69"/>
        <end position="92"/>
    </location>
</feature>
<keyword evidence="9 10" id="KW-0804">Transcription</keyword>
<dbReference type="RefSeq" id="WP_405339220.1">
    <property type="nucleotide sequence ID" value="NZ_JBANFI010000004.1"/>
</dbReference>
<keyword evidence="7 10" id="KW-0731">Sigma factor</keyword>
<evidence type="ECO:0000259" key="12">
    <source>
        <dbReference type="Pfam" id="PF04552"/>
    </source>
</evidence>
<comment type="similarity">
    <text evidence="1 10">Belongs to the sigma-54 factor family.</text>
</comment>
<dbReference type="PRINTS" id="PR00045">
    <property type="entry name" value="SIGMA54FCT"/>
</dbReference>